<evidence type="ECO:0000313" key="3">
    <source>
        <dbReference type="EMBL" id="CAB4195648.1"/>
    </source>
</evidence>
<organism evidence="3">
    <name type="scientific">uncultured Caudovirales phage</name>
    <dbReference type="NCBI Taxonomy" id="2100421"/>
    <lineage>
        <taxon>Viruses</taxon>
        <taxon>Duplodnaviria</taxon>
        <taxon>Heunggongvirae</taxon>
        <taxon>Uroviricota</taxon>
        <taxon>Caudoviricetes</taxon>
        <taxon>Peduoviridae</taxon>
        <taxon>Maltschvirus</taxon>
        <taxon>Maltschvirus maltsch</taxon>
    </lineage>
</organism>
<feature type="domain" description="Cell wall hydrolase SleB" evidence="2">
    <location>
        <begin position="91"/>
        <end position="212"/>
    </location>
</feature>
<dbReference type="Gene3D" id="1.10.10.2520">
    <property type="entry name" value="Cell wall hydrolase SleB, domain 1"/>
    <property type="match status" value="1"/>
</dbReference>
<evidence type="ECO:0000259" key="2">
    <source>
        <dbReference type="Pfam" id="PF07486"/>
    </source>
</evidence>
<accession>A0A6J5RPP3</accession>
<feature type="transmembrane region" description="Helical" evidence="1">
    <location>
        <begin position="20"/>
        <end position="42"/>
    </location>
</feature>
<dbReference type="InterPro" id="IPR042047">
    <property type="entry name" value="SleB_dom1"/>
</dbReference>
<keyword evidence="1" id="KW-0472">Membrane</keyword>
<keyword evidence="1" id="KW-0812">Transmembrane</keyword>
<dbReference type="GO" id="GO:0016787">
    <property type="term" value="F:hydrolase activity"/>
    <property type="evidence" value="ECO:0007669"/>
    <property type="project" value="InterPro"/>
</dbReference>
<keyword evidence="1" id="KW-1133">Transmembrane helix</keyword>
<name>A0A6J5RPP3_9CAUD</name>
<reference evidence="3" key="1">
    <citation type="submission" date="2020-05" db="EMBL/GenBank/DDBJ databases">
        <authorList>
            <person name="Chiriac C."/>
            <person name="Salcher M."/>
            <person name="Ghai R."/>
            <person name="Kavagutti S V."/>
        </authorList>
    </citation>
    <scope>NUCLEOTIDE SEQUENCE</scope>
</reference>
<gene>
    <name evidence="3" type="ORF">UFOVP1295_26</name>
</gene>
<evidence type="ECO:0000256" key="1">
    <source>
        <dbReference type="SAM" id="Phobius"/>
    </source>
</evidence>
<proteinExistence type="predicted"/>
<protein>
    <submittedName>
        <fullName evidence="3">SleB Cell wall hydrolyses involved in spore germination</fullName>
    </submittedName>
</protein>
<dbReference type="EMBL" id="LR797242">
    <property type="protein sequence ID" value="CAB4195648.1"/>
    <property type="molecule type" value="Genomic_DNA"/>
</dbReference>
<dbReference type="Pfam" id="PF07486">
    <property type="entry name" value="Hydrolase_2"/>
    <property type="match status" value="1"/>
</dbReference>
<dbReference type="InterPro" id="IPR011105">
    <property type="entry name" value="Cell_wall_hydrolase_SleB"/>
</dbReference>
<sequence>MSITKYKIAHSSSVKPTWKLAVAACMYLTVGVLVGGIAMMVVHPETYVVTDITKPTLREVSPDMLPNRIISFASPNAEKCMALNIYHEARGEPFAGKVAVADVVLNRTKDSRTPDTVCAVVYEGLKNTAGRLYIAKCQFSWYCDGKSDEPTEDVAWQESLTIAQQMLSSKENGYRGITEGATHYHAYDIDPPLWTKGRDVRMIGRIGNHIFYRWQ</sequence>